<dbReference type="PANTHER" id="PTHR32071:SF117">
    <property type="entry name" value="PTS-DEPENDENT DIHYDROXYACETONE KINASE OPERON REGULATORY PROTEIN-RELATED"/>
    <property type="match status" value="1"/>
</dbReference>
<dbReference type="GO" id="GO:0000160">
    <property type="term" value="P:phosphorelay signal transduction system"/>
    <property type="evidence" value="ECO:0007669"/>
    <property type="project" value="UniProtKB-KW"/>
</dbReference>
<dbReference type="NCBIfam" id="TIGR00229">
    <property type="entry name" value="sensory_box"/>
    <property type="match status" value="1"/>
</dbReference>
<dbReference type="Pfam" id="PF00989">
    <property type="entry name" value="PAS"/>
    <property type="match status" value="1"/>
</dbReference>
<comment type="function">
    <text evidence="1">Required for activation of most nif operons, which are directly involved in nitrogen fixation.</text>
</comment>
<dbReference type="GO" id="GO:0006355">
    <property type="term" value="P:regulation of DNA-templated transcription"/>
    <property type="evidence" value="ECO:0007669"/>
    <property type="project" value="InterPro"/>
</dbReference>
<protein>
    <recommendedName>
        <fullName evidence="3">Nif-specific regulatory protein</fullName>
    </recommendedName>
</protein>
<evidence type="ECO:0000256" key="3">
    <source>
        <dbReference type="ARBA" id="ARBA00015308"/>
    </source>
</evidence>
<organism evidence="15 16">
    <name type="scientific">Roseinatronobacter monicus</name>
    <dbReference type="NCBI Taxonomy" id="393481"/>
    <lineage>
        <taxon>Bacteria</taxon>
        <taxon>Pseudomonadati</taxon>
        <taxon>Pseudomonadota</taxon>
        <taxon>Alphaproteobacteria</taxon>
        <taxon>Rhodobacterales</taxon>
        <taxon>Paracoccaceae</taxon>
        <taxon>Roseinatronobacter</taxon>
    </lineage>
</organism>
<evidence type="ECO:0000256" key="7">
    <source>
        <dbReference type="ARBA" id="ARBA00023015"/>
    </source>
</evidence>
<evidence type="ECO:0000313" key="15">
    <source>
        <dbReference type="EMBL" id="TQM94616.1"/>
    </source>
</evidence>
<keyword evidence="4" id="KW-0547">Nucleotide-binding</keyword>
<dbReference type="InterPro" id="IPR025944">
    <property type="entry name" value="Sigma_54_int_dom_CS"/>
</dbReference>
<sequence length="618" mass="68776">MTHDPLMPDSLLEAIPHAALVLDTAQDQVVAANQLAKRLLAQDDAEGFRFAPHIAGNFGGFLVFLDELAHRGRVWRRDIPLQDKNRHPLSCELRGTPIGHAQTLVMLTLIDLNELSRHDQIAEAGDVQRLGLLEWQRAQAFFSELERQNQLILNAAGEGIYGVNADGKTTFVNRAAREMLGWSAEDLLGRDIHSMIHHHHLNGEHYPAHDCPIYQSFRYEQVNRIEDEVFWRKDGKPIRVEYVSTPIYDQNVLAGAVVIFRDITERKENESKLHSAMEEVQALRERLEQENAYLQETIASERAHHDIIGRSPAVLQLLSKIDLVAGTDASVLILGEAGTGKALVASAIHKGSARRRRSLIHFKCSAVTSDAIEAELFGQIRGAFPGALRDKPGVLELAHNGTLFLDDVDELPLNLQGRLLHALQEHSVTRLGDTRARDIDLRVIAASRRNLEVLARKGAFREELLMFLNVFPINCLPLRDRREDLPALAAHFLTLSCQRLNIRPPIISKLSMEKLIAYDWPGNVRELQNVIDRGSIISTGGKLQIDLGLTTPQSSAGDVAVLSEADMAAAQRNNLVAALRRTNGKVAGDDGAAQLLGIQPTTLYSRIKKLRIAAEEWH</sequence>
<dbReference type="Proteomes" id="UP000320582">
    <property type="component" value="Unassembled WGS sequence"/>
</dbReference>
<evidence type="ECO:0000256" key="10">
    <source>
        <dbReference type="ARBA" id="ARBA00023163"/>
    </source>
</evidence>
<keyword evidence="5" id="KW-0067">ATP-binding</keyword>
<dbReference type="InterPro" id="IPR027417">
    <property type="entry name" value="P-loop_NTPase"/>
</dbReference>
<proteinExistence type="predicted"/>
<keyword evidence="16" id="KW-1185">Reference proteome</keyword>
<evidence type="ECO:0000256" key="2">
    <source>
        <dbReference type="ARBA" id="ARBA00011135"/>
    </source>
</evidence>
<accession>A0A543KHR0</accession>
<reference evidence="15 16" key="1">
    <citation type="submission" date="2019-06" db="EMBL/GenBank/DDBJ databases">
        <title>Genomic Encyclopedia of Archaeal and Bacterial Type Strains, Phase II (KMG-II): from individual species to whole genera.</title>
        <authorList>
            <person name="Goeker M."/>
        </authorList>
    </citation>
    <scope>NUCLEOTIDE SEQUENCE [LARGE SCALE GENOMIC DNA]</scope>
    <source>
        <strain evidence="15 16">DSM 18423</strain>
    </source>
</reference>
<name>A0A543KHR0_9RHOB</name>
<comment type="caution">
    <text evidence="15">The sequence shown here is derived from an EMBL/GenBank/DDBJ whole genome shotgun (WGS) entry which is preliminary data.</text>
</comment>
<keyword evidence="11" id="KW-0175">Coiled coil</keyword>
<dbReference type="GO" id="GO:0005524">
    <property type="term" value="F:ATP binding"/>
    <property type="evidence" value="ECO:0007669"/>
    <property type="project" value="UniProtKB-KW"/>
</dbReference>
<dbReference type="PROSITE" id="PS50113">
    <property type="entry name" value="PAC"/>
    <property type="match status" value="1"/>
</dbReference>
<dbReference type="PROSITE" id="PS50112">
    <property type="entry name" value="PAS"/>
    <property type="match status" value="1"/>
</dbReference>
<keyword evidence="7" id="KW-0805">Transcription regulation</keyword>
<dbReference type="SUPFAM" id="SSF46689">
    <property type="entry name" value="Homeodomain-like"/>
    <property type="match status" value="1"/>
</dbReference>
<dbReference type="Pfam" id="PF00158">
    <property type="entry name" value="Sigma54_activat"/>
    <property type="match status" value="1"/>
</dbReference>
<evidence type="ECO:0000256" key="4">
    <source>
        <dbReference type="ARBA" id="ARBA00022741"/>
    </source>
</evidence>
<dbReference type="SUPFAM" id="SSF55785">
    <property type="entry name" value="PYP-like sensor domain (PAS domain)"/>
    <property type="match status" value="1"/>
</dbReference>
<dbReference type="AlphaFoldDB" id="A0A543KHR0"/>
<dbReference type="InterPro" id="IPR000700">
    <property type="entry name" value="PAS-assoc_C"/>
</dbReference>
<dbReference type="Gene3D" id="1.10.10.60">
    <property type="entry name" value="Homeodomain-like"/>
    <property type="match status" value="1"/>
</dbReference>
<dbReference type="FunFam" id="3.40.50.300:FF:000006">
    <property type="entry name" value="DNA-binding transcriptional regulator NtrC"/>
    <property type="match status" value="1"/>
</dbReference>
<keyword evidence="10" id="KW-0804">Transcription</keyword>
<dbReference type="GO" id="GO:0003677">
    <property type="term" value="F:DNA binding"/>
    <property type="evidence" value="ECO:0007669"/>
    <property type="project" value="UniProtKB-KW"/>
</dbReference>
<dbReference type="SMART" id="SM00382">
    <property type="entry name" value="AAA"/>
    <property type="match status" value="1"/>
</dbReference>
<dbReference type="Pfam" id="PF25601">
    <property type="entry name" value="AAA_lid_14"/>
    <property type="match status" value="1"/>
</dbReference>
<dbReference type="InterPro" id="IPR009057">
    <property type="entry name" value="Homeodomain-like_sf"/>
</dbReference>
<dbReference type="Gene3D" id="3.40.50.300">
    <property type="entry name" value="P-loop containing nucleotide triphosphate hydrolases"/>
    <property type="match status" value="1"/>
</dbReference>
<dbReference type="Gene3D" id="1.10.8.60">
    <property type="match status" value="1"/>
</dbReference>
<dbReference type="InterPro" id="IPR003593">
    <property type="entry name" value="AAA+_ATPase"/>
</dbReference>
<keyword evidence="8" id="KW-0238">DNA-binding</keyword>
<evidence type="ECO:0000259" key="14">
    <source>
        <dbReference type="PROSITE" id="PS50113"/>
    </source>
</evidence>
<feature type="domain" description="Sigma-54 factor interaction" evidence="12">
    <location>
        <begin position="307"/>
        <end position="536"/>
    </location>
</feature>
<evidence type="ECO:0000259" key="12">
    <source>
        <dbReference type="PROSITE" id="PS50045"/>
    </source>
</evidence>
<evidence type="ECO:0000256" key="9">
    <source>
        <dbReference type="ARBA" id="ARBA00023159"/>
    </source>
</evidence>
<dbReference type="CDD" id="cd00009">
    <property type="entry name" value="AAA"/>
    <property type="match status" value="1"/>
</dbReference>
<dbReference type="PROSITE" id="PS00688">
    <property type="entry name" value="SIGMA54_INTERACT_3"/>
    <property type="match status" value="1"/>
</dbReference>
<evidence type="ECO:0000256" key="11">
    <source>
        <dbReference type="SAM" id="Coils"/>
    </source>
</evidence>
<dbReference type="InterPro" id="IPR035965">
    <property type="entry name" value="PAS-like_dom_sf"/>
</dbReference>
<gene>
    <name evidence="15" type="ORF">BD293_3300</name>
</gene>
<evidence type="ECO:0000313" key="16">
    <source>
        <dbReference type="Proteomes" id="UP000320582"/>
    </source>
</evidence>
<comment type="subunit">
    <text evidence="2">Interacts with sigma-54.</text>
</comment>
<dbReference type="PANTHER" id="PTHR32071">
    <property type="entry name" value="TRANSCRIPTIONAL REGULATORY PROTEIN"/>
    <property type="match status" value="1"/>
</dbReference>
<dbReference type="OrthoDB" id="9805953at2"/>
<dbReference type="InterPro" id="IPR002078">
    <property type="entry name" value="Sigma_54_int"/>
</dbReference>
<evidence type="ECO:0000259" key="13">
    <source>
        <dbReference type="PROSITE" id="PS50112"/>
    </source>
</evidence>
<dbReference type="SMART" id="SM00091">
    <property type="entry name" value="PAS"/>
    <property type="match status" value="2"/>
</dbReference>
<evidence type="ECO:0000256" key="5">
    <source>
        <dbReference type="ARBA" id="ARBA00022840"/>
    </source>
</evidence>
<evidence type="ECO:0000256" key="6">
    <source>
        <dbReference type="ARBA" id="ARBA00023012"/>
    </source>
</evidence>
<feature type="domain" description="PAS" evidence="13">
    <location>
        <begin position="145"/>
        <end position="197"/>
    </location>
</feature>
<feature type="coiled-coil region" evidence="11">
    <location>
        <begin position="266"/>
        <end position="304"/>
    </location>
</feature>
<dbReference type="EMBL" id="VFPT01000001">
    <property type="protein sequence ID" value="TQM94616.1"/>
    <property type="molecule type" value="Genomic_DNA"/>
</dbReference>
<feature type="domain" description="PAC" evidence="14">
    <location>
        <begin position="223"/>
        <end position="275"/>
    </location>
</feature>
<keyword evidence="6" id="KW-0902">Two-component regulatory system</keyword>
<dbReference type="InterPro" id="IPR013767">
    <property type="entry name" value="PAS_fold"/>
</dbReference>
<dbReference type="PROSITE" id="PS50045">
    <property type="entry name" value="SIGMA54_INTERACT_4"/>
    <property type="match status" value="1"/>
</dbReference>
<dbReference type="SUPFAM" id="SSF52540">
    <property type="entry name" value="P-loop containing nucleoside triphosphate hydrolases"/>
    <property type="match status" value="1"/>
</dbReference>
<dbReference type="RefSeq" id="WP_142083469.1">
    <property type="nucleotide sequence ID" value="NZ_VFPT01000001.1"/>
</dbReference>
<dbReference type="Gene3D" id="3.30.450.20">
    <property type="entry name" value="PAS domain"/>
    <property type="match status" value="1"/>
</dbReference>
<evidence type="ECO:0000256" key="1">
    <source>
        <dbReference type="ARBA" id="ARBA00002167"/>
    </source>
</evidence>
<evidence type="ECO:0000256" key="8">
    <source>
        <dbReference type="ARBA" id="ARBA00023125"/>
    </source>
</evidence>
<dbReference type="InterPro" id="IPR058031">
    <property type="entry name" value="AAA_lid_NorR"/>
</dbReference>
<keyword evidence="9" id="KW-0010">Activator</keyword>
<dbReference type="CDD" id="cd00130">
    <property type="entry name" value="PAS"/>
    <property type="match status" value="1"/>
</dbReference>
<dbReference type="InterPro" id="IPR000014">
    <property type="entry name" value="PAS"/>
</dbReference>